<keyword evidence="5" id="KW-0408">Iron</keyword>
<dbReference type="EMBL" id="UOFH01000295">
    <property type="protein sequence ID" value="VAW64715.1"/>
    <property type="molecule type" value="Genomic_DNA"/>
</dbReference>
<evidence type="ECO:0000256" key="3">
    <source>
        <dbReference type="ARBA" id="ARBA00022723"/>
    </source>
</evidence>
<name>A0A3B0X8V6_9ZZZZ</name>
<evidence type="ECO:0000256" key="1">
    <source>
        <dbReference type="ARBA" id="ARBA00022448"/>
    </source>
</evidence>
<dbReference type="InterPro" id="IPR005180">
    <property type="entry name" value="DUF302"/>
</dbReference>
<dbReference type="GO" id="GO:0009055">
    <property type="term" value="F:electron transfer activity"/>
    <property type="evidence" value="ECO:0007669"/>
    <property type="project" value="InterPro"/>
</dbReference>
<keyword evidence="4" id="KW-0249">Electron transport</keyword>
<protein>
    <recommendedName>
        <fullName evidence="6">Cytochrome c domain-containing protein</fullName>
    </recommendedName>
</protein>
<dbReference type="InterPro" id="IPR036909">
    <property type="entry name" value="Cyt_c-like_dom_sf"/>
</dbReference>
<sequence length="363" mass="40688">MLLGLMINYKFLSTFYFRLILLLAIFSFSAMNTSYAQQNKGEKLYLDNCAICHGNDGQGGMGIPLSLTDFLNSASDDYLKQSIRLGRPSRIMPSFYWMSETDINDIIQFINNWRKNPAPRWDKKTIAGNAAAGGILFKEKCASCHGDKLQGGKGSGLHFSRPAGLPITPPALNNQGLLNSAPDSMLHFIITHGRKNTPMPSAKTLGLNKKNVDDLVSYIRSFQSNKLVHKSLYHEEPASLIVDSPYSFDETVDNVKRAITGSNFVHIRDQALTYGFKVETSENPKQTIIYFCSFSFLYEALKIDPRVGMFLPCRITVVEQNNKVQMMSINPKHLSQLFNNNDLDASCDNMYDVYSSILEDASL</sequence>
<dbReference type="Pfam" id="PF13442">
    <property type="entry name" value="Cytochrome_CBB3"/>
    <property type="match status" value="2"/>
</dbReference>
<accession>A0A3B0X8V6</accession>
<dbReference type="GO" id="GO:0046872">
    <property type="term" value="F:metal ion binding"/>
    <property type="evidence" value="ECO:0007669"/>
    <property type="project" value="UniProtKB-KW"/>
</dbReference>
<reference evidence="7" key="1">
    <citation type="submission" date="2018-06" db="EMBL/GenBank/DDBJ databases">
        <authorList>
            <person name="Zhirakovskaya E."/>
        </authorList>
    </citation>
    <scope>NUCLEOTIDE SEQUENCE</scope>
</reference>
<dbReference type="GO" id="GO:0020037">
    <property type="term" value="F:heme binding"/>
    <property type="evidence" value="ECO:0007669"/>
    <property type="project" value="InterPro"/>
</dbReference>
<dbReference type="SUPFAM" id="SSF103247">
    <property type="entry name" value="TT1751-like"/>
    <property type="match status" value="1"/>
</dbReference>
<evidence type="ECO:0000256" key="5">
    <source>
        <dbReference type="ARBA" id="ARBA00023004"/>
    </source>
</evidence>
<evidence type="ECO:0000256" key="4">
    <source>
        <dbReference type="ARBA" id="ARBA00022982"/>
    </source>
</evidence>
<keyword evidence="1" id="KW-0813">Transport</keyword>
<dbReference type="Gene3D" id="3.30.310.70">
    <property type="entry name" value="TT1751-like domain"/>
    <property type="match status" value="1"/>
</dbReference>
<dbReference type="AlphaFoldDB" id="A0A3B0X8V6"/>
<dbReference type="PROSITE" id="PS51007">
    <property type="entry name" value="CYTC"/>
    <property type="match status" value="2"/>
</dbReference>
<dbReference type="Pfam" id="PF03625">
    <property type="entry name" value="DUF302"/>
    <property type="match status" value="1"/>
</dbReference>
<dbReference type="Gene3D" id="1.10.760.10">
    <property type="entry name" value="Cytochrome c-like domain"/>
    <property type="match status" value="2"/>
</dbReference>
<dbReference type="InterPro" id="IPR035923">
    <property type="entry name" value="TT1751-like_sf"/>
</dbReference>
<dbReference type="SUPFAM" id="SSF46626">
    <property type="entry name" value="Cytochrome c"/>
    <property type="match status" value="2"/>
</dbReference>
<keyword evidence="3" id="KW-0479">Metal-binding</keyword>
<dbReference type="PANTHER" id="PTHR37823:SF4">
    <property type="entry name" value="MENAQUINOL-CYTOCHROME C REDUCTASE CYTOCHROME B_C SUBUNIT"/>
    <property type="match status" value="1"/>
</dbReference>
<gene>
    <name evidence="7" type="ORF">MNBD_GAMMA08-1759</name>
</gene>
<feature type="domain" description="Cytochrome c" evidence="6">
    <location>
        <begin position="36"/>
        <end position="114"/>
    </location>
</feature>
<feature type="domain" description="Cytochrome c" evidence="6">
    <location>
        <begin position="128"/>
        <end position="223"/>
    </location>
</feature>
<evidence type="ECO:0000256" key="2">
    <source>
        <dbReference type="ARBA" id="ARBA00022617"/>
    </source>
</evidence>
<proteinExistence type="predicted"/>
<dbReference type="PANTHER" id="PTHR37823">
    <property type="entry name" value="CYTOCHROME C-553-LIKE"/>
    <property type="match status" value="1"/>
</dbReference>
<evidence type="ECO:0000313" key="7">
    <source>
        <dbReference type="EMBL" id="VAW64715.1"/>
    </source>
</evidence>
<evidence type="ECO:0000259" key="6">
    <source>
        <dbReference type="PROSITE" id="PS51007"/>
    </source>
</evidence>
<keyword evidence="2" id="KW-0349">Heme</keyword>
<dbReference type="CDD" id="cd14797">
    <property type="entry name" value="DUF302"/>
    <property type="match status" value="1"/>
</dbReference>
<organism evidence="7">
    <name type="scientific">hydrothermal vent metagenome</name>
    <dbReference type="NCBI Taxonomy" id="652676"/>
    <lineage>
        <taxon>unclassified sequences</taxon>
        <taxon>metagenomes</taxon>
        <taxon>ecological metagenomes</taxon>
    </lineage>
</organism>
<dbReference type="InterPro" id="IPR051811">
    <property type="entry name" value="Cytochrome_c550/c551-like"/>
</dbReference>
<dbReference type="InterPro" id="IPR009056">
    <property type="entry name" value="Cyt_c-like_dom"/>
</dbReference>